<dbReference type="RefSeq" id="WP_011981425.1">
    <property type="nucleotide sequence ID" value="NC_009664.2"/>
</dbReference>
<dbReference type="InterPro" id="IPR051267">
    <property type="entry name" value="STEAP_metalloreductase"/>
</dbReference>
<dbReference type="Gene3D" id="3.40.50.720">
    <property type="entry name" value="NAD(P)-binding Rossmann-like Domain"/>
    <property type="match status" value="1"/>
</dbReference>
<keyword evidence="4" id="KW-1185">Reference proteome</keyword>
<dbReference type="InterPro" id="IPR036291">
    <property type="entry name" value="NAD(P)-bd_dom_sf"/>
</dbReference>
<dbReference type="Proteomes" id="UP000001116">
    <property type="component" value="Chromosome"/>
</dbReference>
<dbReference type="KEGG" id="kra:Krad_1950"/>
<evidence type="ECO:0000313" key="4">
    <source>
        <dbReference type="Proteomes" id="UP000001116"/>
    </source>
</evidence>
<dbReference type="InterPro" id="IPR028939">
    <property type="entry name" value="P5C_Rdtase_cat_N"/>
</dbReference>
<organism evidence="3 4">
    <name type="scientific">Kineococcus radiotolerans (strain ATCC BAA-149 / DSM 14245 / SRS30216)</name>
    <dbReference type="NCBI Taxonomy" id="266940"/>
    <lineage>
        <taxon>Bacteria</taxon>
        <taxon>Bacillati</taxon>
        <taxon>Actinomycetota</taxon>
        <taxon>Actinomycetes</taxon>
        <taxon>Kineosporiales</taxon>
        <taxon>Kineosporiaceae</taxon>
        <taxon>Kineococcus</taxon>
    </lineage>
</organism>
<gene>
    <name evidence="3" type="ordered locus">Krad_1950</name>
</gene>
<dbReference type="HOGENOM" id="CLU_076368_2_0_11"/>
<dbReference type="STRING" id="266940.Krad_1950"/>
<accession>A6W9E7</accession>
<dbReference type="EMBL" id="CP000750">
    <property type="protein sequence ID" value="ABS03436.1"/>
    <property type="molecule type" value="Genomic_DNA"/>
</dbReference>
<dbReference type="Pfam" id="PF03807">
    <property type="entry name" value="F420_oxidored"/>
    <property type="match status" value="1"/>
</dbReference>
<name>A6W9E7_KINRD</name>
<proteinExistence type="predicted"/>
<reference evidence="4" key="1">
    <citation type="journal article" date="2008" name="PLoS ONE">
        <title>Survival in nuclear waste, extreme resistance, and potential applications gleaned from the genome sequence of Kineococcus radiotolerans SRS30216.</title>
        <authorList>
            <person name="Bagwell C.E."/>
            <person name="Bhat S."/>
            <person name="Hawkins G.M."/>
            <person name="Smith B.W."/>
            <person name="Biswas T."/>
            <person name="Hoover T.R."/>
            <person name="Saunders E."/>
            <person name="Han C.S."/>
            <person name="Tsodikov O.V."/>
            <person name="Shimkets L.J."/>
        </authorList>
    </citation>
    <scope>NUCLEOTIDE SEQUENCE [LARGE SCALE GENOMIC DNA]</scope>
    <source>
        <strain evidence="4">ATCC BAA-149 / DSM 14245 / SRS30216</strain>
    </source>
</reference>
<keyword evidence="1" id="KW-0560">Oxidoreductase</keyword>
<sequence length="203" mass="20802">MRIAVLGAGNVGSVLAQGWARSGHDVVVGARDVAARSGHGLPVATLADAAGAAQVVVNALPGVQSVDILQQVGAAAWEGKVLIDVANALTAQFTLAYPNASLGALLQRTFPATRVVKTLNTVPAAVMAEPKSLAGPSSVFLSGDDGEAKQVASILLGDLGWQEETQVDLGDIQTARASEHYLFLSMALMGVTGSTTYNVQVVR</sequence>
<protein>
    <submittedName>
        <fullName evidence="3">NADP oxidoreductase coenzyme F420-dependent</fullName>
    </submittedName>
</protein>
<evidence type="ECO:0000259" key="2">
    <source>
        <dbReference type="Pfam" id="PF03807"/>
    </source>
</evidence>
<dbReference type="SUPFAM" id="SSF51735">
    <property type="entry name" value="NAD(P)-binding Rossmann-fold domains"/>
    <property type="match status" value="1"/>
</dbReference>
<dbReference type="AlphaFoldDB" id="A6W9E7"/>
<feature type="domain" description="Pyrroline-5-carboxylate reductase catalytic N-terminal" evidence="2">
    <location>
        <begin position="2"/>
        <end position="87"/>
    </location>
</feature>
<dbReference type="eggNOG" id="COG2085">
    <property type="taxonomic scope" value="Bacteria"/>
</dbReference>
<dbReference type="OrthoDB" id="3194817at2"/>
<dbReference type="GO" id="GO:0016491">
    <property type="term" value="F:oxidoreductase activity"/>
    <property type="evidence" value="ECO:0007669"/>
    <property type="project" value="UniProtKB-KW"/>
</dbReference>
<dbReference type="PANTHER" id="PTHR14239">
    <property type="entry name" value="DUDULIN-RELATED"/>
    <property type="match status" value="1"/>
</dbReference>
<evidence type="ECO:0000256" key="1">
    <source>
        <dbReference type="ARBA" id="ARBA00023002"/>
    </source>
</evidence>
<evidence type="ECO:0000313" key="3">
    <source>
        <dbReference type="EMBL" id="ABS03436.1"/>
    </source>
</evidence>